<sequence>MKPSAWAPLAGAVVGVLETSDLPSVLTAFLRQTVPYSYTVIFGYRGTARPIDLHDDFPMAKRKIFVTDYQAGPYLLDPFYLASLRGVEPGLYRLRDLAPDRFYQGEYYRSYYAQTGLAEEIAYFVDLPEQSTLVLSLMRTERPFSQREFKALEAVFPFVASVVRRQWKTLCHQFGKGGEVSGMPRPQRDIVDDLGSFGAGVLTAREREVAAFTLKGHSAESTGQILGISPGTVRIHRRNIYAKLRINSQGELFSRFLRTLSDGP</sequence>
<dbReference type="Gene3D" id="1.10.10.10">
    <property type="entry name" value="Winged helix-like DNA-binding domain superfamily/Winged helix DNA-binding domain"/>
    <property type="match status" value="1"/>
</dbReference>
<gene>
    <name evidence="5" type="ORF">QF092_17180</name>
</gene>
<dbReference type="PANTHER" id="PTHR44688:SF16">
    <property type="entry name" value="DNA-BINDING TRANSCRIPTIONAL ACTIVATOR DEVR_DOSR"/>
    <property type="match status" value="1"/>
</dbReference>
<evidence type="ECO:0000256" key="1">
    <source>
        <dbReference type="ARBA" id="ARBA00023015"/>
    </source>
</evidence>
<keyword evidence="2" id="KW-0238">DNA-binding</keyword>
<evidence type="ECO:0000256" key="2">
    <source>
        <dbReference type="ARBA" id="ARBA00023125"/>
    </source>
</evidence>
<dbReference type="InterPro" id="IPR036388">
    <property type="entry name" value="WH-like_DNA-bd_sf"/>
</dbReference>
<evidence type="ECO:0000256" key="3">
    <source>
        <dbReference type="ARBA" id="ARBA00023163"/>
    </source>
</evidence>
<evidence type="ECO:0000259" key="4">
    <source>
        <dbReference type="PROSITE" id="PS50043"/>
    </source>
</evidence>
<dbReference type="Pfam" id="PF00196">
    <property type="entry name" value="GerE"/>
    <property type="match status" value="1"/>
</dbReference>
<dbReference type="EMBL" id="CP124535">
    <property type="protein sequence ID" value="WGV15962.1"/>
    <property type="molecule type" value="Genomic_DNA"/>
</dbReference>
<dbReference type="CDD" id="cd06170">
    <property type="entry name" value="LuxR_C_like"/>
    <property type="match status" value="1"/>
</dbReference>
<dbReference type="RefSeq" id="WP_281465839.1">
    <property type="nucleotide sequence ID" value="NZ_CP124535.1"/>
</dbReference>
<feature type="domain" description="HTH luxR-type" evidence="4">
    <location>
        <begin position="195"/>
        <end position="260"/>
    </location>
</feature>
<name>A0ABY8Q6Y0_9RHOB</name>
<accession>A0ABY8Q6Y0</accession>
<evidence type="ECO:0000313" key="5">
    <source>
        <dbReference type="EMBL" id="WGV15962.1"/>
    </source>
</evidence>
<evidence type="ECO:0000313" key="6">
    <source>
        <dbReference type="Proteomes" id="UP001230978"/>
    </source>
</evidence>
<proteinExistence type="predicted"/>
<dbReference type="PROSITE" id="PS50043">
    <property type="entry name" value="HTH_LUXR_2"/>
    <property type="match status" value="1"/>
</dbReference>
<dbReference type="SUPFAM" id="SSF46894">
    <property type="entry name" value="C-terminal effector domain of the bipartite response regulators"/>
    <property type="match status" value="1"/>
</dbReference>
<organism evidence="5 6">
    <name type="scientific">Fuscovulum ytuae</name>
    <dbReference type="NCBI Taxonomy" id="3042299"/>
    <lineage>
        <taxon>Bacteria</taxon>
        <taxon>Pseudomonadati</taxon>
        <taxon>Pseudomonadota</taxon>
        <taxon>Alphaproteobacteria</taxon>
        <taxon>Rhodobacterales</taxon>
        <taxon>Paracoccaceae</taxon>
        <taxon>Fuscovulum</taxon>
    </lineage>
</organism>
<dbReference type="PANTHER" id="PTHR44688">
    <property type="entry name" value="DNA-BINDING TRANSCRIPTIONAL ACTIVATOR DEVR_DOSR"/>
    <property type="match status" value="1"/>
</dbReference>
<keyword evidence="6" id="KW-1185">Reference proteome</keyword>
<dbReference type="InterPro" id="IPR016032">
    <property type="entry name" value="Sig_transdc_resp-reg_C-effctor"/>
</dbReference>
<keyword evidence="3" id="KW-0804">Transcription</keyword>
<dbReference type="PRINTS" id="PR00038">
    <property type="entry name" value="HTHLUXR"/>
</dbReference>
<protein>
    <submittedName>
        <fullName evidence="5">Helix-turn-helix transcriptional regulator</fullName>
    </submittedName>
</protein>
<dbReference type="Proteomes" id="UP001230978">
    <property type="component" value="Chromosome"/>
</dbReference>
<keyword evidence="1" id="KW-0805">Transcription regulation</keyword>
<dbReference type="InterPro" id="IPR000792">
    <property type="entry name" value="Tscrpt_reg_LuxR_C"/>
</dbReference>
<reference evidence="5 6" key="1">
    <citation type="submission" date="2023-04" db="EMBL/GenBank/DDBJ databases">
        <title>YMD61, complete Genome.</title>
        <authorList>
            <person name="Zhang J."/>
        </authorList>
    </citation>
    <scope>NUCLEOTIDE SEQUENCE [LARGE SCALE GENOMIC DNA]</scope>
    <source>
        <strain evidence="5 6">YMD61</strain>
    </source>
</reference>
<dbReference type="SMART" id="SM00421">
    <property type="entry name" value="HTH_LUXR"/>
    <property type="match status" value="1"/>
</dbReference>